<dbReference type="PANTHER" id="PTHR30363">
    <property type="entry name" value="HTH-TYPE TRANSCRIPTIONAL REGULATOR SRLR-RELATED"/>
    <property type="match status" value="1"/>
</dbReference>
<proteinExistence type="predicted"/>
<evidence type="ECO:0000313" key="6">
    <source>
        <dbReference type="Proteomes" id="UP000191200"/>
    </source>
</evidence>
<sequence>MLPFERKKIILEELQKGVVYITSLAELLNVSEITVRRDLKHLEEEKKVTLLHGGAAQLVDTSRETPMDQREELYIDEKERISHFAAGLVEDGDVIFIDSGTTNKRMLKYLTEKKVKIVTNGYKNIEESLGYDLDITLIGGELKKETYAFIGAVTSRVLDMYYFDKCFLGANGIDMEFGLSNADPNESLIKEQVIKRSKKAYVLADHTKFSSTSVFKFSEINQVDIITDSILSDYLHLENIISPN</sequence>
<dbReference type="Pfam" id="PF08220">
    <property type="entry name" value="HTH_DeoR"/>
    <property type="match status" value="1"/>
</dbReference>
<dbReference type="STRING" id="519472.BHY08_01785"/>
<dbReference type="KEGG" id="vte:BHY08_01785"/>
<dbReference type="RefSeq" id="WP_071456234.1">
    <property type="nucleotide sequence ID" value="NZ_CP017267.1"/>
</dbReference>
<dbReference type="Pfam" id="PF00455">
    <property type="entry name" value="DeoRC"/>
    <property type="match status" value="1"/>
</dbReference>
<dbReference type="SUPFAM" id="SSF100950">
    <property type="entry name" value="NagB/RpiA/CoA transferase-like"/>
    <property type="match status" value="1"/>
</dbReference>
<dbReference type="InterPro" id="IPR036390">
    <property type="entry name" value="WH_DNA-bd_sf"/>
</dbReference>
<dbReference type="InterPro" id="IPR001034">
    <property type="entry name" value="DeoR_HTH"/>
</dbReference>
<dbReference type="OrthoDB" id="9797223at2"/>
<protein>
    <recommendedName>
        <fullName evidence="4">HTH deoR-type domain-containing protein</fullName>
    </recommendedName>
</protein>
<keyword evidence="1" id="KW-0805">Transcription regulation</keyword>
<dbReference type="PROSITE" id="PS00894">
    <property type="entry name" value="HTH_DEOR_1"/>
    <property type="match status" value="1"/>
</dbReference>
<dbReference type="PRINTS" id="PR00037">
    <property type="entry name" value="HTHLACR"/>
</dbReference>
<dbReference type="SMART" id="SM01134">
    <property type="entry name" value="DeoRC"/>
    <property type="match status" value="1"/>
</dbReference>
<dbReference type="InterPro" id="IPR014036">
    <property type="entry name" value="DeoR-like_C"/>
</dbReference>
<keyword evidence="6" id="KW-1185">Reference proteome</keyword>
<dbReference type="AlphaFoldDB" id="A0A1J0A434"/>
<dbReference type="SUPFAM" id="SSF46785">
    <property type="entry name" value="Winged helix' DNA-binding domain"/>
    <property type="match status" value="1"/>
</dbReference>
<dbReference type="InterPro" id="IPR050313">
    <property type="entry name" value="Carb_Metab_HTH_regulators"/>
</dbReference>
<dbReference type="Gene3D" id="1.10.10.10">
    <property type="entry name" value="Winged helix-like DNA-binding domain superfamily/Winged helix DNA-binding domain"/>
    <property type="match status" value="1"/>
</dbReference>
<dbReference type="GO" id="GO:0003677">
    <property type="term" value="F:DNA binding"/>
    <property type="evidence" value="ECO:0007669"/>
    <property type="project" value="UniProtKB-KW"/>
</dbReference>
<dbReference type="SMART" id="SM00420">
    <property type="entry name" value="HTH_DEOR"/>
    <property type="match status" value="1"/>
</dbReference>
<dbReference type="PANTHER" id="PTHR30363:SF44">
    <property type="entry name" value="AGA OPERON TRANSCRIPTIONAL REPRESSOR-RELATED"/>
    <property type="match status" value="1"/>
</dbReference>
<accession>A0A1J0A434</accession>
<dbReference type="InterPro" id="IPR018356">
    <property type="entry name" value="Tscrpt_reg_HTH_DeoR_CS"/>
</dbReference>
<keyword evidence="2" id="KW-0238">DNA-binding</keyword>
<evidence type="ECO:0000256" key="3">
    <source>
        <dbReference type="ARBA" id="ARBA00023163"/>
    </source>
</evidence>
<dbReference type="Gene3D" id="3.40.50.1360">
    <property type="match status" value="1"/>
</dbReference>
<name>A0A1J0A434_9ENTE</name>
<gene>
    <name evidence="5" type="ORF">BHY08_01785</name>
</gene>
<feature type="domain" description="HTH deoR-type" evidence="4">
    <location>
        <begin position="2"/>
        <end position="57"/>
    </location>
</feature>
<keyword evidence="3" id="KW-0804">Transcription</keyword>
<organism evidence="5 6">
    <name type="scientific">Vagococcus teuberi</name>
    <dbReference type="NCBI Taxonomy" id="519472"/>
    <lineage>
        <taxon>Bacteria</taxon>
        <taxon>Bacillati</taxon>
        <taxon>Bacillota</taxon>
        <taxon>Bacilli</taxon>
        <taxon>Lactobacillales</taxon>
        <taxon>Enterococcaceae</taxon>
        <taxon>Vagococcus</taxon>
    </lineage>
</organism>
<dbReference type="InterPro" id="IPR036388">
    <property type="entry name" value="WH-like_DNA-bd_sf"/>
</dbReference>
<reference evidence="5 6" key="1">
    <citation type="submission" date="2016-09" db="EMBL/GenBank/DDBJ databases">
        <title>Vagococcus teuberi sp. nov., isolated from the Malian artisanal sour milk fene.</title>
        <authorList>
            <person name="Wullschleger S."/>
            <person name="Seifert C."/>
            <person name="Baumgartner S."/>
            <person name="Lacroix C."/>
            <person name="Bonfoh B."/>
            <person name="Stevens M.J."/>
            <person name="Meile L."/>
        </authorList>
    </citation>
    <scope>NUCLEOTIDE SEQUENCE [LARGE SCALE GENOMIC DNA]</scope>
    <source>
        <strain evidence="5 6">DSM 21459</strain>
    </source>
</reference>
<evidence type="ECO:0000313" key="5">
    <source>
        <dbReference type="EMBL" id="APB30666.1"/>
    </source>
</evidence>
<dbReference type="EMBL" id="CP017267">
    <property type="protein sequence ID" value="APB30666.1"/>
    <property type="molecule type" value="Genomic_DNA"/>
</dbReference>
<evidence type="ECO:0000256" key="2">
    <source>
        <dbReference type="ARBA" id="ARBA00023125"/>
    </source>
</evidence>
<evidence type="ECO:0000259" key="4">
    <source>
        <dbReference type="PROSITE" id="PS51000"/>
    </source>
</evidence>
<dbReference type="PROSITE" id="PS51000">
    <property type="entry name" value="HTH_DEOR_2"/>
    <property type="match status" value="1"/>
</dbReference>
<dbReference type="GO" id="GO:0003700">
    <property type="term" value="F:DNA-binding transcription factor activity"/>
    <property type="evidence" value="ECO:0007669"/>
    <property type="project" value="InterPro"/>
</dbReference>
<evidence type="ECO:0000256" key="1">
    <source>
        <dbReference type="ARBA" id="ARBA00023015"/>
    </source>
</evidence>
<dbReference type="Proteomes" id="UP000191200">
    <property type="component" value="Chromosome"/>
</dbReference>
<dbReference type="InterPro" id="IPR037171">
    <property type="entry name" value="NagB/RpiA_transferase-like"/>
</dbReference>